<keyword evidence="7" id="KW-0460">Magnesium</keyword>
<keyword evidence="6" id="KW-0479">Metal-binding</keyword>
<dbReference type="AlphaFoldDB" id="A0AAD5VU23"/>
<evidence type="ECO:0000256" key="10">
    <source>
        <dbReference type="ARBA" id="ARBA00032065"/>
    </source>
</evidence>
<dbReference type="FunFam" id="3.40.120.10:FF:000013">
    <property type="entry name" value="Phosphoacetylglucosamine mutase"/>
    <property type="match status" value="1"/>
</dbReference>
<evidence type="ECO:0000256" key="3">
    <source>
        <dbReference type="ARBA" id="ARBA00004865"/>
    </source>
</evidence>
<reference evidence="12" key="1">
    <citation type="submission" date="2022-07" db="EMBL/GenBank/DDBJ databases">
        <title>Genome Sequence of Leucocoprinus birnbaumii.</title>
        <authorList>
            <person name="Buettner E."/>
        </authorList>
    </citation>
    <scope>NUCLEOTIDE SEQUENCE</scope>
    <source>
        <strain evidence="12">VT141</strain>
    </source>
</reference>
<dbReference type="GO" id="GO:0005975">
    <property type="term" value="P:carbohydrate metabolic process"/>
    <property type="evidence" value="ECO:0007669"/>
    <property type="project" value="InterPro"/>
</dbReference>
<gene>
    <name evidence="12" type="ORF">NP233_g4828</name>
</gene>
<keyword evidence="13" id="KW-1185">Reference proteome</keyword>
<dbReference type="InterPro" id="IPR016066">
    <property type="entry name" value="A-D-PHexomutase_CS"/>
</dbReference>
<dbReference type="Proteomes" id="UP001213000">
    <property type="component" value="Unassembled WGS sequence"/>
</dbReference>
<name>A0AAD5VU23_9AGAR</name>
<evidence type="ECO:0000256" key="4">
    <source>
        <dbReference type="ARBA" id="ARBA00010231"/>
    </source>
</evidence>
<dbReference type="PROSITE" id="PS00710">
    <property type="entry name" value="PGM_PMM"/>
    <property type="match status" value="1"/>
</dbReference>
<feature type="domain" description="Alpha-D-phosphohexomutase alpha/beta/alpha" evidence="11">
    <location>
        <begin position="53"/>
        <end position="96"/>
    </location>
</feature>
<evidence type="ECO:0000256" key="5">
    <source>
        <dbReference type="ARBA" id="ARBA00012731"/>
    </source>
</evidence>
<comment type="catalytic activity">
    <reaction evidence="1">
        <text>N-acetyl-alpha-D-glucosamine 1-phosphate = N-acetyl-D-glucosamine 6-phosphate</text>
        <dbReference type="Rhea" id="RHEA:23804"/>
        <dbReference type="ChEBI" id="CHEBI:57513"/>
        <dbReference type="ChEBI" id="CHEBI:57776"/>
        <dbReference type="EC" id="5.4.2.3"/>
    </reaction>
</comment>
<comment type="caution">
    <text evidence="12">The sequence shown here is derived from an EMBL/GenBank/DDBJ whole genome shotgun (WGS) entry which is preliminary data.</text>
</comment>
<evidence type="ECO:0000256" key="8">
    <source>
        <dbReference type="ARBA" id="ARBA00023235"/>
    </source>
</evidence>
<accession>A0AAD5VU23</accession>
<dbReference type="SUPFAM" id="SSF53738">
    <property type="entry name" value="Phosphoglucomutase, first 3 domains"/>
    <property type="match status" value="1"/>
</dbReference>
<evidence type="ECO:0000256" key="6">
    <source>
        <dbReference type="ARBA" id="ARBA00022723"/>
    </source>
</evidence>
<dbReference type="EC" id="5.4.2.3" evidence="5"/>
<sequence length="130" mass="14383">MPLDYTVVAEASDKHPKPTYYQYQYGTAGFRTLGDRLDSVVFRIGILAALRSMKHNSYAIGIMITASHNPEQDNGVKLVDPRGEMLEASWEAHATTLANARNSTEFINSVQQIVESQNIDTSRPAHSATD</sequence>
<keyword evidence="8" id="KW-0413">Isomerase</keyword>
<dbReference type="GO" id="GO:0004610">
    <property type="term" value="F:phosphoacetylglucosamine mutase activity"/>
    <property type="evidence" value="ECO:0007669"/>
    <property type="project" value="UniProtKB-EC"/>
</dbReference>
<comment type="cofactor">
    <cofactor evidence="2">
        <name>Mg(2+)</name>
        <dbReference type="ChEBI" id="CHEBI:18420"/>
    </cofactor>
</comment>
<dbReference type="Gene3D" id="3.40.120.10">
    <property type="entry name" value="Alpha-D-Glucose-1,6-Bisphosphate, subunit A, domain 3"/>
    <property type="match status" value="1"/>
</dbReference>
<evidence type="ECO:0000313" key="13">
    <source>
        <dbReference type="Proteomes" id="UP001213000"/>
    </source>
</evidence>
<dbReference type="InterPro" id="IPR016055">
    <property type="entry name" value="A-D-PHexomutase_a/b/a-I/II/III"/>
</dbReference>
<organism evidence="12 13">
    <name type="scientific">Leucocoprinus birnbaumii</name>
    <dbReference type="NCBI Taxonomy" id="56174"/>
    <lineage>
        <taxon>Eukaryota</taxon>
        <taxon>Fungi</taxon>
        <taxon>Dikarya</taxon>
        <taxon>Basidiomycota</taxon>
        <taxon>Agaricomycotina</taxon>
        <taxon>Agaricomycetes</taxon>
        <taxon>Agaricomycetidae</taxon>
        <taxon>Agaricales</taxon>
        <taxon>Agaricineae</taxon>
        <taxon>Agaricaceae</taxon>
        <taxon>Leucocoprinus</taxon>
    </lineage>
</organism>
<comment type="similarity">
    <text evidence="4">Belongs to the phosphohexose mutase family.</text>
</comment>
<dbReference type="EMBL" id="JANIEX010000271">
    <property type="protein sequence ID" value="KAJ3569762.1"/>
    <property type="molecule type" value="Genomic_DNA"/>
</dbReference>
<proteinExistence type="inferred from homology"/>
<protein>
    <recommendedName>
        <fullName evidence="5">phosphoacetylglucosamine mutase</fullName>
        <ecNumber evidence="5">5.4.2.3</ecNumber>
    </recommendedName>
    <alternativeName>
        <fullName evidence="10">Acetylglucosamine phosphomutase</fullName>
    </alternativeName>
    <alternativeName>
        <fullName evidence="9">N-acetylglucosamine-phosphate mutase</fullName>
    </alternativeName>
</protein>
<evidence type="ECO:0000256" key="2">
    <source>
        <dbReference type="ARBA" id="ARBA00001946"/>
    </source>
</evidence>
<dbReference type="GO" id="GO:0006048">
    <property type="term" value="P:UDP-N-acetylglucosamine biosynthetic process"/>
    <property type="evidence" value="ECO:0007669"/>
    <property type="project" value="TreeGrafter"/>
</dbReference>
<dbReference type="PANTHER" id="PTHR45955:SF1">
    <property type="entry name" value="PHOSPHOACETYLGLUCOSAMINE MUTASE"/>
    <property type="match status" value="1"/>
</dbReference>
<evidence type="ECO:0000256" key="7">
    <source>
        <dbReference type="ARBA" id="ARBA00022842"/>
    </source>
</evidence>
<dbReference type="InterPro" id="IPR005844">
    <property type="entry name" value="A-D-PHexomutase_a/b/a-I"/>
</dbReference>
<dbReference type="GO" id="GO:0000287">
    <property type="term" value="F:magnesium ion binding"/>
    <property type="evidence" value="ECO:0007669"/>
    <property type="project" value="InterPro"/>
</dbReference>
<evidence type="ECO:0000256" key="1">
    <source>
        <dbReference type="ARBA" id="ARBA00000558"/>
    </source>
</evidence>
<evidence type="ECO:0000259" key="11">
    <source>
        <dbReference type="Pfam" id="PF02878"/>
    </source>
</evidence>
<comment type="pathway">
    <text evidence="3">Nucleotide-sugar biosynthesis; UDP-N-acetyl-alpha-D-glucosamine biosynthesis; N-acetyl-alpha-D-glucosamine 1-phosphate from alpha-D-glucosamine 6-phosphate (route I): step 2/2.</text>
</comment>
<evidence type="ECO:0000256" key="9">
    <source>
        <dbReference type="ARBA" id="ARBA00031926"/>
    </source>
</evidence>
<dbReference type="Pfam" id="PF02878">
    <property type="entry name" value="PGM_PMM_I"/>
    <property type="match status" value="1"/>
</dbReference>
<dbReference type="PANTHER" id="PTHR45955">
    <property type="entry name" value="PHOSPHOACETYLGLUCOSAMINE MUTASE"/>
    <property type="match status" value="1"/>
</dbReference>
<evidence type="ECO:0000313" key="12">
    <source>
        <dbReference type="EMBL" id="KAJ3569762.1"/>
    </source>
</evidence>